<gene>
    <name evidence="3" type="ORF">Q31a_52580</name>
</gene>
<feature type="transmembrane region" description="Helical" evidence="2">
    <location>
        <begin position="61"/>
        <end position="83"/>
    </location>
</feature>
<proteinExistence type="predicted"/>
<dbReference type="Proteomes" id="UP000318017">
    <property type="component" value="Chromosome"/>
</dbReference>
<keyword evidence="2" id="KW-1133">Transmembrane helix</keyword>
<dbReference type="AlphaFoldDB" id="A0A518GE57"/>
<organism evidence="3 4">
    <name type="scientific">Aureliella helgolandensis</name>
    <dbReference type="NCBI Taxonomy" id="2527968"/>
    <lineage>
        <taxon>Bacteria</taxon>
        <taxon>Pseudomonadati</taxon>
        <taxon>Planctomycetota</taxon>
        <taxon>Planctomycetia</taxon>
        <taxon>Pirellulales</taxon>
        <taxon>Pirellulaceae</taxon>
        <taxon>Aureliella</taxon>
    </lineage>
</organism>
<keyword evidence="2" id="KW-0812">Transmembrane</keyword>
<name>A0A518GE57_9BACT</name>
<accession>A0A518GE57</accession>
<feature type="region of interest" description="Disordered" evidence="1">
    <location>
        <begin position="1"/>
        <end position="25"/>
    </location>
</feature>
<feature type="transmembrane region" description="Helical" evidence="2">
    <location>
        <begin position="95"/>
        <end position="113"/>
    </location>
</feature>
<feature type="transmembrane region" description="Helical" evidence="2">
    <location>
        <begin position="34"/>
        <end position="55"/>
    </location>
</feature>
<dbReference type="EMBL" id="CP036298">
    <property type="protein sequence ID" value="QDV26879.1"/>
    <property type="molecule type" value="Genomic_DNA"/>
</dbReference>
<feature type="compositionally biased region" description="Pro residues" evidence="1">
    <location>
        <begin position="1"/>
        <end position="12"/>
    </location>
</feature>
<feature type="compositionally biased region" description="Polar residues" evidence="1">
    <location>
        <begin position="14"/>
        <end position="25"/>
    </location>
</feature>
<keyword evidence="2" id="KW-0472">Membrane</keyword>
<evidence type="ECO:0000256" key="1">
    <source>
        <dbReference type="SAM" id="MobiDB-lite"/>
    </source>
</evidence>
<sequence>MPPATPPTPPPNKQAAQSTPTAPHNRSTRILDTVILVAAIALAAVAINLATFSHVTPQNPWPALVATLCTVLGCVPGIWLGTLLSNGAATQLAAVAWRLATLLPCIALSRMWIEDERNCYLMTLMACYFVALPLESWLQIRDVKRQENSCEHSPADSSR</sequence>
<dbReference type="KEGG" id="ahel:Q31a_52580"/>
<evidence type="ECO:0000256" key="2">
    <source>
        <dbReference type="SAM" id="Phobius"/>
    </source>
</evidence>
<protein>
    <submittedName>
        <fullName evidence="3">Uncharacterized protein</fullName>
    </submittedName>
</protein>
<evidence type="ECO:0000313" key="4">
    <source>
        <dbReference type="Proteomes" id="UP000318017"/>
    </source>
</evidence>
<evidence type="ECO:0000313" key="3">
    <source>
        <dbReference type="EMBL" id="QDV26879.1"/>
    </source>
</evidence>
<keyword evidence="4" id="KW-1185">Reference proteome</keyword>
<reference evidence="3 4" key="1">
    <citation type="submission" date="2019-02" db="EMBL/GenBank/DDBJ databases">
        <title>Deep-cultivation of Planctomycetes and their phenomic and genomic characterization uncovers novel biology.</title>
        <authorList>
            <person name="Wiegand S."/>
            <person name="Jogler M."/>
            <person name="Boedeker C."/>
            <person name="Pinto D."/>
            <person name="Vollmers J."/>
            <person name="Rivas-Marin E."/>
            <person name="Kohn T."/>
            <person name="Peeters S.H."/>
            <person name="Heuer A."/>
            <person name="Rast P."/>
            <person name="Oberbeckmann S."/>
            <person name="Bunk B."/>
            <person name="Jeske O."/>
            <person name="Meyerdierks A."/>
            <person name="Storesund J.E."/>
            <person name="Kallscheuer N."/>
            <person name="Luecker S."/>
            <person name="Lage O.M."/>
            <person name="Pohl T."/>
            <person name="Merkel B.J."/>
            <person name="Hornburger P."/>
            <person name="Mueller R.-W."/>
            <person name="Bruemmer F."/>
            <person name="Labrenz M."/>
            <person name="Spormann A.M."/>
            <person name="Op den Camp H."/>
            <person name="Overmann J."/>
            <person name="Amann R."/>
            <person name="Jetten M.S.M."/>
            <person name="Mascher T."/>
            <person name="Medema M.H."/>
            <person name="Devos D.P."/>
            <person name="Kaster A.-K."/>
            <person name="Ovreas L."/>
            <person name="Rohde M."/>
            <person name="Galperin M.Y."/>
            <person name="Jogler C."/>
        </authorList>
    </citation>
    <scope>NUCLEOTIDE SEQUENCE [LARGE SCALE GENOMIC DNA]</scope>
    <source>
        <strain evidence="3 4">Q31a</strain>
    </source>
</reference>